<reference evidence="1" key="1">
    <citation type="journal article" date="2021" name="PeerJ">
        <title>Extensive microbial diversity within the chicken gut microbiome revealed by metagenomics and culture.</title>
        <authorList>
            <person name="Gilroy R."/>
            <person name="Ravi A."/>
            <person name="Getino M."/>
            <person name="Pursley I."/>
            <person name="Horton D.L."/>
            <person name="Alikhan N.F."/>
            <person name="Baker D."/>
            <person name="Gharbi K."/>
            <person name="Hall N."/>
            <person name="Watson M."/>
            <person name="Adriaenssens E.M."/>
            <person name="Foster-Nyarko E."/>
            <person name="Jarju S."/>
            <person name="Secka A."/>
            <person name="Antonio M."/>
            <person name="Oren A."/>
            <person name="Chaudhuri R.R."/>
            <person name="La Ragione R."/>
            <person name="Hildebrand F."/>
            <person name="Pallen M.J."/>
        </authorList>
    </citation>
    <scope>NUCLEOTIDE SEQUENCE</scope>
    <source>
        <strain evidence="1">G4-2901</strain>
    </source>
</reference>
<accession>A0A948T9Y9</accession>
<sequence length="59" mass="7148">MKFISRIHQRWHDFLHNDELKEKIYSIVFESDTKKGKLFDIILNSSAYRYSFSHNGERA</sequence>
<protein>
    <submittedName>
        <fullName evidence="1">Uncharacterized protein</fullName>
    </submittedName>
</protein>
<evidence type="ECO:0000313" key="1">
    <source>
        <dbReference type="EMBL" id="MBU3837292.1"/>
    </source>
</evidence>
<dbReference type="AlphaFoldDB" id="A0A948T9Y9"/>
<proteinExistence type="predicted"/>
<reference evidence="1" key="2">
    <citation type="submission" date="2021-04" db="EMBL/GenBank/DDBJ databases">
        <authorList>
            <person name="Gilroy R."/>
        </authorList>
    </citation>
    <scope>NUCLEOTIDE SEQUENCE</scope>
    <source>
        <strain evidence="1">G4-2901</strain>
    </source>
</reference>
<organism evidence="1 2">
    <name type="scientific">Candidatus Phocaeicola faecigallinarum</name>
    <dbReference type="NCBI Taxonomy" id="2838732"/>
    <lineage>
        <taxon>Bacteria</taxon>
        <taxon>Pseudomonadati</taxon>
        <taxon>Bacteroidota</taxon>
        <taxon>Bacteroidia</taxon>
        <taxon>Bacteroidales</taxon>
        <taxon>Bacteroidaceae</taxon>
        <taxon>Phocaeicola</taxon>
    </lineage>
</organism>
<comment type="caution">
    <text evidence="1">The sequence shown here is derived from an EMBL/GenBank/DDBJ whole genome shotgun (WGS) entry which is preliminary data.</text>
</comment>
<gene>
    <name evidence="1" type="ORF">H9777_03030</name>
</gene>
<dbReference type="Proteomes" id="UP000783796">
    <property type="component" value="Unassembled WGS sequence"/>
</dbReference>
<dbReference type="EMBL" id="JAHLFW010000031">
    <property type="protein sequence ID" value="MBU3837292.1"/>
    <property type="molecule type" value="Genomic_DNA"/>
</dbReference>
<evidence type="ECO:0000313" key="2">
    <source>
        <dbReference type="Proteomes" id="UP000783796"/>
    </source>
</evidence>
<name>A0A948T9Y9_9BACT</name>